<gene>
    <name evidence="3" type="ORF">SAMN02745163_02415</name>
</gene>
<dbReference type="PANTHER" id="PTHR43358:SF4">
    <property type="entry name" value="ALPHA_BETA HYDROLASE FOLD-1 DOMAIN-CONTAINING PROTEIN"/>
    <property type="match status" value="1"/>
</dbReference>
<dbReference type="EMBL" id="FQZB01000010">
    <property type="protein sequence ID" value="SHJ71864.1"/>
    <property type="molecule type" value="Genomic_DNA"/>
</dbReference>
<dbReference type="InterPro" id="IPR029058">
    <property type="entry name" value="AB_hydrolase_fold"/>
</dbReference>
<evidence type="ECO:0000256" key="1">
    <source>
        <dbReference type="SAM" id="Phobius"/>
    </source>
</evidence>
<protein>
    <recommendedName>
        <fullName evidence="2">Serine aminopeptidase S33 domain-containing protein</fullName>
    </recommendedName>
</protein>
<name>A0A1M6LKY6_9CLOT</name>
<evidence type="ECO:0000259" key="2">
    <source>
        <dbReference type="Pfam" id="PF12146"/>
    </source>
</evidence>
<keyword evidence="4" id="KW-1185">Reference proteome</keyword>
<organism evidence="3 4">
    <name type="scientific">Clostridium cavendishii DSM 21758</name>
    <dbReference type="NCBI Taxonomy" id="1121302"/>
    <lineage>
        <taxon>Bacteria</taxon>
        <taxon>Bacillati</taxon>
        <taxon>Bacillota</taxon>
        <taxon>Clostridia</taxon>
        <taxon>Eubacteriales</taxon>
        <taxon>Clostridiaceae</taxon>
        <taxon>Clostridium</taxon>
    </lineage>
</organism>
<dbReference type="SUPFAM" id="SSF53474">
    <property type="entry name" value="alpha/beta-Hydrolases"/>
    <property type="match status" value="1"/>
</dbReference>
<dbReference type="InterPro" id="IPR022742">
    <property type="entry name" value="Hydrolase_4"/>
</dbReference>
<keyword evidence="1" id="KW-0812">Transmembrane</keyword>
<dbReference type="OrthoDB" id="9776685at2"/>
<dbReference type="Gene3D" id="3.40.50.1820">
    <property type="entry name" value="alpha/beta hydrolase"/>
    <property type="match status" value="1"/>
</dbReference>
<proteinExistence type="predicted"/>
<keyword evidence="1" id="KW-1133">Transmembrane helix</keyword>
<dbReference type="RefSeq" id="WP_084108705.1">
    <property type="nucleotide sequence ID" value="NZ_FQZB01000010.1"/>
</dbReference>
<dbReference type="AlphaFoldDB" id="A0A1M6LKY6"/>
<dbReference type="STRING" id="1121302.SAMN02745163_02415"/>
<dbReference type="Pfam" id="PF12146">
    <property type="entry name" value="Hydrolase_4"/>
    <property type="match status" value="1"/>
</dbReference>
<feature type="domain" description="Serine aminopeptidase S33" evidence="2">
    <location>
        <begin position="83"/>
        <end position="203"/>
    </location>
</feature>
<dbReference type="InterPro" id="IPR052920">
    <property type="entry name" value="DNA-binding_regulatory"/>
</dbReference>
<evidence type="ECO:0000313" key="4">
    <source>
        <dbReference type="Proteomes" id="UP000184310"/>
    </source>
</evidence>
<dbReference type="Proteomes" id="UP000184310">
    <property type="component" value="Unassembled WGS sequence"/>
</dbReference>
<feature type="transmembrane region" description="Helical" evidence="1">
    <location>
        <begin position="12"/>
        <end position="32"/>
    </location>
</feature>
<reference evidence="3 4" key="1">
    <citation type="submission" date="2016-11" db="EMBL/GenBank/DDBJ databases">
        <authorList>
            <person name="Jaros S."/>
            <person name="Januszkiewicz K."/>
            <person name="Wedrychowicz H."/>
        </authorList>
    </citation>
    <scope>NUCLEOTIDE SEQUENCE [LARGE SCALE GENOMIC DNA]</scope>
    <source>
        <strain evidence="3 4">DSM 21758</strain>
    </source>
</reference>
<keyword evidence="1" id="KW-0472">Membrane</keyword>
<evidence type="ECO:0000313" key="3">
    <source>
        <dbReference type="EMBL" id="SHJ71864.1"/>
    </source>
</evidence>
<sequence length="309" mass="34561">MIKNKRKIYGIIVAIIVLILVSIIAISVYVGVNLTRPEREEIKDNPKAYGLNYEDINFNSKKDNTLLKGWYISAQNNGQTIKSDKTIIFSHGYGDSRGLYDIKVINLAKTLASKGYNVLTFDFRASGDSEGNFSSIGAFEKYDLLAAIDFAKKDKGAKHIGLIGWSMGATTSILTASESEDVQAVIADSPFSSLKPYLEKNMSYWSGLPDFPFTKIILSTLPLIRGIDINEVDAIKAAKSLGDKKLFLIHSKDDKAIPIKNSEDIYSCVNNKENVTLWTTEKADHIRSYLLYKDEYEKKVVEFLNSNIK</sequence>
<accession>A0A1M6LKY6</accession>
<dbReference type="PANTHER" id="PTHR43358">
    <property type="entry name" value="ALPHA/BETA-HYDROLASE"/>
    <property type="match status" value="1"/>
</dbReference>